<organism evidence="1 2">
    <name type="scientific">Discina gigas</name>
    <dbReference type="NCBI Taxonomy" id="1032678"/>
    <lineage>
        <taxon>Eukaryota</taxon>
        <taxon>Fungi</taxon>
        <taxon>Dikarya</taxon>
        <taxon>Ascomycota</taxon>
        <taxon>Pezizomycotina</taxon>
        <taxon>Pezizomycetes</taxon>
        <taxon>Pezizales</taxon>
        <taxon>Discinaceae</taxon>
        <taxon>Discina</taxon>
    </lineage>
</organism>
<comment type="caution">
    <text evidence="1">The sequence shown here is derived from an EMBL/GenBank/DDBJ whole genome shotgun (WGS) entry which is preliminary data.</text>
</comment>
<evidence type="ECO:0008006" key="3">
    <source>
        <dbReference type="Google" id="ProtNLM"/>
    </source>
</evidence>
<dbReference type="EMBL" id="JBBBZM010000095">
    <property type="protein sequence ID" value="KAL0634401.1"/>
    <property type="molecule type" value="Genomic_DNA"/>
</dbReference>
<evidence type="ECO:0000313" key="1">
    <source>
        <dbReference type="EMBL" id="KAL0634401.1"/>
    </source>
</evidence>
<name>A0ABR3GEL2_9PEZI</name>
<proteinExistence type="predicted"/>
<reference evidence="1 2" key="1">
    <citation type="submission" date="2024-02" db="EMBL/GenBank/DDBJ databases">
        <title>Discinaceae phylogenomics.</title>
        <authorList>
            <person name="Dirks A.C."/>
            <person name="James T.Y."/>
        </authorList>
    </citation>
    <scope>NUCLEOTIDE SEQUENCE [LARGE SCALE GENOMIC DNA]</scope>
    <source>
        <strain evidence="1 2">ACD0624</strain>
    </source>
</reference>
<sequence length="146" mass="15926">MGDPSSAPDRIIALIKLTGKLVALAYEHLWAANEVPKDLQALVDELQSLGKSLTGLQKASEAEATKKFSSSVIQELNAPSGPLSECAAELKRVHFKLDSGSIRDRGEYMDGPSRSPGKIQILPHIPRIEKHRNVFTLALQFVSDHS</sequence>
<dbReference type="Proteomes" id="UP001447188">
    <property type="component" value="Unassembled WGS sequence"/>
</dbReference>
<keyword evidence="2" id="KW-1185">Reference proteome</keyword>
<accession>A0ABR3GEL2</accession>
<evidence type="ECO:0000313" key="2">
    <source>
        <dbReference type="Proteomes" id="UP001447188"/>
    </source>
</evidence>
<protein>
    <recommendedName>
        <fullName evidence="3">NACHT-NTPase and P-loop NTPases N-terminal domain-containing protein</fullName>
    </recommendedName>
</protein>
<gene>
    <name evidence="1" type="ORF">Q9L58_006649</name>
</gene>